<accession>A0A830EWJ1</accession>
<comment type="caution">
    <text evidence="1">The sequence shown here is derived from an EMBL/GenBank/DDBJ whole genome shotgun (WGS) entry which is preliminary data.</text>
</comment>
<dbReference type="InterPro" id="IPR036388">
    <property type="entry name" value="WH-like_DNA-bd_sf"/>
</dbReference>
<dbReference type="EMBL" id="BMPD01000002">
    <property type="protein sequence ID" value="GGK64509.1"/>
    <property type="molecule type" value="Genomic_DNA"/>
</dbReference>
<dbReference type="InterPro" id="IPR036390">
    <property type="entry name" value="WH_DNA-bd_sf"/>
</dbReference>
<dbReference type="Gene3D" id="1.10.10.10">
    <property type="entry name" value="Winged helix-like DNA-binding domain superfamily/Winged helix DNA-binding domain"/>
    <property type="match status" value="1"/>
</dbReference>
<dbReference type="SUPFAM" id="SSF46785">
    <property type="entry name" value="Winged helix' DNA-binding domain"/>
    <property type="match status" value="1"/>
</dbReference>
<proteinExistence type="predicted"/>
<protein>
    <submittedName>
        <fullName evidence="1">Uncharacterized protein</fullName>
    </submittedName>
</protein>
<dbReference type="Proteomes" id="UP000614221">
    <property type="component" value="Unassembled WGS sequence"/>
</dbReference>
<evidence type="ECO:0000313" key="1">
    <source>
        <dbReference type="EMBL" id="GGK64509.1"/>
    </source>
</evidence>
<gene>
    <name evidence="1" type="ORF">GCM10009067_16190</name>
</gene>
<reference evidence="1" key="2">
    <citation type="submission" date="2020-09" db="EMBL/GenBank/DDBJ databases">
        <authorList>
            <person name="Sun Q."/>
            <person name="Ohkuma M."/>
        </authorList>
    </citation>
    <scope>NUCLEOTIDE SEQUENCE</scope>
    <source>
        <strain evidence="1">JCM 19018</strain>
    </source>
</reference>
<name>A0A830EWJ1_9EURY</name>
<dbReference type="AlphaFoldDB" id="A0A830EWJ1"/>
<dbReference type="RefSeq" id="WP_188976909.1">
    <property type="nucleotide sequence ID" value="NZ_BMPD01000002.1"/>
</dbReference>
<organism evidence="1 2">
    <name type="scientific">Haloarcula sebkhae</name>
    <dbReference type="NCBI Taxonomy" id="932660"/>
    <lineage>
        <taxon>Archaea</taxon>
        <taxon>Methanobacteriati</taxon>
        <taxon>Methanobacteriota</taxon>
        <taxon>Stenosarchaea group</taxon>
        <taxon>Halobacteria</taxon>
        <taxon>Halobacteriales</taxon>
        <taxon>Haloarculaceae</taxon>
        <taxon>Haloarcula</taxon>
    </lineage>
</organism>
<evidence type="ECO:0000313" key="2">
    <source>
        <dbReference type="Proteomes" id="UP000614221"/>
    </source>
</evidence>
<sequence length="74" mass="8271">MAKWTSRDQIWNTALKKTDEIRPEAFAQAIGVSERTARDCLETMHDSGVLAKEGGKGREPAVYRSLVEHPVTDD</sequence>
<reference evidence="1" key="1">
    <citation type="journal article" date="2014" name="Int. J. Syst. Evol. Microbiol.">
        <title>Complete genome sequence of Corynebacterium casei LMG S-19264T (=DSM 44701T), isolated from a smear-ripened cheese.</title>
        <authorList>
            <consortium name="US DOE Joint Genome Institute (JGI-PGF)"/>
            <person name="Walter F."/>
            <person name="Albersmeier A."/>
            <person name="Kalinowski J."/>
            <person name="Ruckert C."/>
        </authorList>
    </citation>
    <scope>NUCLEOTIDE SEQUENCE</scope>
    <source>
        <strain evidence="1">JCM 19018</strain>
    </source>
</reference>
<dbReference type="OrthoDB" id="261262at2157"/>